<dbReference type="Proteomes" id="UP000044071">
    <property type="component" value="Unassembled WGS sequence"/>
</dbReference>
<accession>A0A078L0J2</accession>
<reference evidence="1 2" key="1">
    <citation type="submission" date="2014-06" db="EMBL/GenBank/DDBJ databases">
        <authorList>
            <person name="Urmite Genomes Urmite Genomes"/>
        </authorList>
    </citation>
    <scope>NUCLEOTIDE SEQUENCE [LARGE SCALE GENOMIC DNA]</scope>
</reference>
<organism evidence="1 2">
    <name type="scientific">Legionella massiliensis</name>
    <dbReference type="NCBI Taxonomy" id="1034943"/>
    <lineage>
        <taxon>Bacteria</taxon>
        <taxon>Pseudomonadati</taxon>
        <taxon>Pseudomonadota</taxon>
        <taxon>Gammaproteobacteria</taxon>
        <taxon>Legionellales</taxon>
        <taxon>Legionellaceae</taxon>
        <taxon>Legionella</taxon>
    </lineage>
</organism>
<dbReference type="RefSeq" id="WP_141650494.1">
    <property type="nucleotide sequence ID" value="NZ_CCVW01000004.1"/>
</dbReference>
<evidence type="ECO:0000313" key="1">
    <source>
        <dbReference type="EMBL" id="CDZ78772.1"/>
    </source>
</evidence>
<proteinExistence type="predicted"/>
<dbReference type="AlphaFoldDB" id="A0A078L0J2"/>
<dbReference type="STRING" id="1034943.BN59_03086"/>
<gene>
    <name evidence="1" type="ORF">BN59_03086</name>
</gene>
<dbReference type="EMBL" id="CCSB01000004">
    <property type="protein sequence ID" value="CDZ78772.1"/>
    <property type="molecule type" value="Genomic_DNA"/>
</dbReference>
<keyword evidence="2" id="KW-1185">Reference proteome</keyword>
<protein>
    <submittedName>
        <fullName evidence="1">Uncharacterized protein</fullName>
    </submittedName>
</protein>
<sequence length="243" mass="27243">MKGSLEVLKKVIIYGLGKPDGSMIIELFKNLGVKEELEIIANSICFPSRHLVSIHELQEGLPKSSTPGRVFSVEQRGDSILLNIDGLAQSDQFNKHMMYILYTKILKAWFKKSKTGDFYSPYTPPIEIEHLARIELINRFKSIEFQSLLPLANLICGLLAEGRIPSINSEEELSASFAEQRLHEAIDYYEQAAVDAKFTDFVNYIVKDIKTKTVFSSVQERLSNVECLAPVECAAVASSSCTM</sequence>
<name>A0A078L0J2_9GAMM</name>
<evidence type="ECO:0000313" key="2">
    <source>
        <dbReference type="Proteomes" id="UP000044071"/>
    </source>
</evidence>